<sequence length="698" mass="79855">MDPLDSVINAVASQAQLLDNPINSVASPLQLSDKVINSVVSPAQLLDNVIDSVVSPKPPVEKPVRYCLICGDKSSGCHYGVLTCEGCKKFFCRAYDKEYQCRYKTPCAITPKTRNDCKACRLKKCREVGMHKQSQPPKPANTRPQPIDTIQREHSGQAFKNVSTKKEFSESLLPAINNVSLQPANNRQQPIDTIQQPLEPAINGQQPFNPTQKEKFEFAWITQNIHQFHLPTYGYSNERMMMMTIKDVELKTNTETLQHFINEIDSDIKSFIPFTRNVPILNDISSEDKIILLKRHAFSIYLVRSAPAFTDCGFLLKNGGIIAWEKFHKLFYGGLGIKMKSFATAIELMHFSEAELGVFLMLIMLQPILMKDVVKTGFDNVFMLIENYALISRTLYYKLSTRDQEDRLFDRIQGLLEQVNTINNLHNQTLDLIRKNLICFSVPRLFSEIFGVPRTVLDEEVAEHKTNTETLQHFINEIDSDIKSFIPFTRNVPLLNDISSEDKIILLKRHAFSIYLVRSAPAFTDCGFLLKNGGIIAWEKFHKLFYGGLGIKMKSFATAIELMHFSEAELGVFLMLIMLQPILMKDVVKTGFDNVFMLIENYALISRTLYYKLSTRDQEERLFDRIQGLLEQVNTINNLHNQTLDLIKNNLICFSVPRLFSEIFGVPRTVLDEEVAEHVRRIKESQEYLKSRGLLNIL</sequence>
<accession>A0A6A5GKJ6</accession>
<dbReference type="GO" id="GO:0003700">
    <property type="term" value="F:DNA-binding transcription factor activity"/>
    <property type="evidence" value="ECO:0007669"/>
    <property type="project" value="InterPro"/>
</dbReference>
<evidence type="ECO:0000256" key="7">
    <source>
        <dbReference type="ARBA" id="ARBA00023163"/>
    </source>
</evidence>
<dbReference type="KEGG" id="crq:GCK72_012298"/>
<name>A0A6A5GKJ6_CAERE</name>
<comment type="subcellular location">
    <subcellularLocation>
        <location evidence="1">Nucleus</location>
    </subcellularLocation>
</comment>
<gene>
    <name evidence="12" type="ORF">GCK72_012298</name>
</gene>
<dbReference type="CDD" id="cd06916">
    <property type="entry name" value="NR_DBD_like"/>
    <property type="match status" value="1"/>
</dbReference>
<dbReference type="InterPro" id="IPR013088">
    <property type="entry name" value="Znf_NHR/GATA"/>
</dbReference>
<dbReference type="PROSITE" id="PS51030">
    <property type="entry name" value="NUCLEAR_REC_DBD_2"/>
    <property type="match status" value="1"/>
</dbReference>
<dbReference type="InterPro" id="IPR001628">
    <property type="entry name" value="Znf_hrmn_rcpt"/>
</dbReference>
<feature type="domain" description="NR LBD" evidence="11">
    <location>
        <begin position="414"/>
        <end position="666"/>
    </location>
</feature>
<evidence type="ECO:0000256" key="8">
    <source>
        <dbReference type="ARBA" id="ARBA00023170"/>
    </source>
</evidence>
<dbReference type="PROSITE" id="PS51843">
    <property type="entry name" value="NR_LBD"/>
    <property type="match status" value="1"/>
</dbReference>
<dbReference type="GO" id="GO:0043565">
    <property type="term" value="F:sequence-specific DNA binding"/>
    <property type="evidence" value="ECO:0007669"/>
    <property type="project" value="InterPro"/>
</dbReference>
<dbReference type="GeneID" id="9803282"/>
<evidence type="ECO:0000256" key="4">
    <source>
        <dbReference type="ARBA" id="ARBA00022833"/>
    </source>
</evidence>
<dbReference type="SMART" id="SM00399">
    <property type="entry name" value="ZnF_C4"/>
    <property type="match status" value="1"/>
</dbReference>
<evidence type="ECO:0000256" key="5">
    <source>
        <dbReference type="ARBA" id="ARBA00023015"/>
    </source>
</evidence>
<evidence type="ECO:0000313" key="12">
    <source>
        <dbReference type="EMBL" id="KAF1755847.1"/>
    </source>
</evidence>
<dbReference type="PROSITE" id="PS00031">
    <property type="entry name" value="NUCLEAR_REC_DBD_1"/>
    <property type="match status" value="1"/>
</dbReference>
<dbReference type="Pfam" id="PF00105">
    <property type="entry name" value="zf-C4"/>
    <property type="match status" value="1"/>
</dbReference>
<dbReference type="SUPFAM" id="SSF57716">
    <property type="entry name" value="Glucocorticoid receptor-like (DNA-binding domain)"/>
    <property type="match status" value="1"/>
</dbReference>
<dbReference type="AlphaFoldDB" id="A0A6A5GKJ6"/>
<evidence type="ECO:0000313" key="13">
    <source>
        <dbReference type="Proteomes" id="UP000483820"/>
    </source>
</evidence>
<dbReference type="Gene3D" id="3.30.50.10">
    <property type="entry name" value="Erythroid Transcription Factor GATA-1, subunit A"/>
    <property type="match status" value="1"/>
</dbReference>
<dbReference type="Gene3D" id="1.10.565.10">
    <property type="entry name" value="Retinoid X Receptor"/>
    <property type="match status" value="2"/>
</dbReference>
<dbReference type="PANTHER" id="PTHR45805">
    <property type="entry name" value="NUCLEAR HORMONE RECEPTOR HR3-RELATED"/>
    <property type="match status" value="1"/>
</dbReference>
<comment type="caution">
    <text evidence="12">The sequence shown here is derived from an EMBL/GenBank/DDBJ whole genome shotgun (WGS) entry which is preliminary data.</text>
</comment>
<dbReference type="CTD" id="9803282"/>
<feature type="domain" description="Nuclear receptor" evidence="10">
    <location>
        <begin position="64"/>
        <end position="137"/>
    </location>
</feature>
<protein>
    <recommendedName>
        <fullName evidence="14">Nuclear receptor domain-containing protein</fullName>
    </recommendedName>
</protein>
<dbReference type="RefSeq" id="XP_053583767.1">
    <property type="nucleotide sequence ID" value="XM_053728995.1"/>
</dbReference>
<dbReference type="GO" id="GO:0008270">
    <property type="term" value="F:zinc ion binding"/>
    <property type="evidence" value="ECO:0007669"/>
    <property type="project" value="UniProtKB-KW"/>
</dbReference>
<keyword evidence="4" id="KW-0862">Zinc</keyword>
<keyword evidence="8" id="KW-0675">Receptor</keyword>
<proteinExistence type="predicted"/>
<keyword evidence="7" id="KW-0804">Transcription</keyword>
<evidence type="ECO:0000259" key="11">
    <source>
        <dbReference type="PROSITE" id="PS51843"/>
    </source>
</evidence>
<dbReference type="PRINTS" id="PR00047">
    <property type="entry name" value="STROIDFINGER"/>
</dbReference>
<evidence type="ECO:0008006" key="14">
    <source>
        <dbReference type="Google" id="ProtNLM"/>
    </source>
</evidence>
<dbReference type="SUPFAM" id="SSF48508">
    <property type="entry name" value="Nuclear receptor ligand-binding domain"/>
    <property type="match status" value="2"/>
</dbReference>
<keyword evidence="6" id="KW-0238">DNA-binding</keyword>
<evidence type="ECO:0000256" key="6">
    <source>
        <dbReference type="ARBA" id="ARBA00023125"/>
    </source>
</evidence>
<dbReference type="InterPro" id="IPR035500">
    <property type="entry name" value="NHR-like_dom_sf"/>
</dbReference>
<keyword evidence="5" id="KW-0805">Transcription regulation</keyword>
<dbReference type="InterPro" id="IPR000536">
    <property type="entry name" value="Nucl_hrmn_rcpt_lig-bd"/>
</dbReference>
<dbReference type="SMART" id="SM00430">
    <property type="entry name" value="HOLI"/>
    <property type="match status" value="2"/>
</dbReference>
<keyword evidence="3" id="KW-0863">Zinc-finger</keyword>
<reference evidence="12 13" key="1">
    <citation type="submission" date="2019-12" db="EMBL/GenBank/DDBJ databases">
        <title>Chromosome-level assembly of the Caenorhabditis remanei genome.</title>
        <authorList>
            <person name="Teterina A.A."/>
            <person name="Willis J.H."/>
            <person name="Phillips P.C."/>
        </authorList>
    </citation>
    <scope>NUCLEOTIDE SEQUENCE [LARGE SCALE GENOMIC DNA]</scope>
    <source>
        <strain evidence="12 13">PX506</strain>
        <tissue evidence="12">Whole organism</tissue>
    </source>
</reference>
<dbReference type="EMBL" id="WUAV01000004">
    <property type="protein sequence ID" value="KAF1755847.1"/>
    <property type="molecule type" value="Genomic_DNA"/>
</dbReference>
<evidence type="ECO:0000256" key="2">
    <source>
        <dbReference type="ARBA" id="ARBA00022723"/>
    </source>
</evidence>
<evidence type="ECO:0000259" key="10">
    <source>
        <dbReference type="PROSITE" id="PS51030"/>
    </source>
</evidence>
<keyword evidence="2" id="KW-0479">Metal-binding</keyword>
<evidence type="ECO:0000256" key="1">
    <source>
        <dbReference type="ARBA" id="ARBA00004123"/>
    </source>
</evidence>
<dbReference type="GO" id="GO:0005634">
    <property type="term" value="C:nucleus"/>
    <property type="evidence" value="ECO:0007669"/>
    <property type="project" value="UniProtKB-SubCell"/>
</dbReference>
<organism evidence="12 13">
    <name type="scientific">Caenorhabditis remanei</name>
    <name type="common">Caenorhabditis vulgaris</name>
    <dbReference type="NCBI Taxonomy" id="31234"/>
    <lineage>
        <taxon>Eukaryota</taxon>
        <taxon>Metazoa</taxon>
        <taxon>Ecdysozoa</taxon>
        <taxon>Nematoda</taxon>
        <taxon>Chromadorea</taxon>
        <taxon>Rhabditida</taxon>
        <taxon>Rhabditina</taxon>
        <taxon>Rhabditomorpha</taxon>
        <taxon>Rhabditoidea</taxon>
        <taxon>Rhabditidae</taxon>
        <taxon>Peloderinae</taxon>
        <taxon>Caenorhabditis</taxon>
    </lineage>
</organism>
<evidence type="ECO:0000256" key="9">
    <source>
        <dbReference type="ARBA" id="ARBA00023242"/>
    </source>
</evidence>
<evidence type="ECO:0000256" key="3">
    <source>
        <dbReference type="ARBA" id="ARBA00022771"/>
    </source>
</evidence>
<dbReference type="Proteomes" id="UP000483820">
    <property type="component" value="Chromosome IV"/>
</dbReference>
<keyword evidence="9" id="KW-0539">Nucleus</keyword>